<dbReference type="Proteomes" id="UP000765509">
    <property type="component" value="Unassembled WGS sequence"/>
</dbReference>
<proteinExistence type="predicted"/>
<evidence type="ECO:0000256" key="1">
    <source>
        <dbReference type="SAM" id="MobiDB-lite"/>
    </source>
</evidence>
<evidence type="ECO:0000313" key="2">
    <source>
        <dbReference type="EMBL" id="MBW0526234.1"/>
    </source>
</evidence>
<feature type="compositionally biased region" description="Low complexity" evidence="1">
    <location>
        <begin position="134"/>
        <end position="145"/>
    </location>
</feature>
<dbReference type="AlphaFoldDB" id="A0A9Q3ESH5"/>
<feature type="compositionally biased region" description="Polar residues" evidence="1">
    <location>
        <begin position="97"/>
        <end position="120"/>
    </location>
</feature>
<organism evidence="2 3">
    <name type="scientific">Austropuccinia psidii MF-1</name>
    <dbReference type="NCBI Taxonomy" id="1389203"/>
    <lineage>
        <taxon>Eukaryota</taxon>
        <taxon>Fungi</taxon>
        <taxon>Dikarya</taxon>
        <taxon>Basidiomycota</taxon>
        <taxon>Pucciniomycotina</taxon>
        <taxon>Pucciniomycetes</taxon>
        <taxon>Pucciniales</taxon>
        <taxon>Sphaerophragmiaceae</taxon>
        <taxon>Austropuccinia</taxon>
    </lineage>
</organism>
<name>A0A9Q3ESH5_9BASI</name>
<comment type="caution">
    <text evidence="2">The sequence shown here is derived from an EMBL/GenBank/DDBJ whole genome shotgun (WGS) entry which is preliminary data.</text>
</comment>
<evidence type="ECO:0000313" key="3">
    <source>
        <dbReference type="Proteomes" id="UP000765509"/>
    </source>
</evidence>
<protein>
    <submittedName>
        <fullName evidence="2">Uncharacterized protein</fullName>
    </submittedName>
</protein>
<dbReference type="EMBL" id="AVOT02032467">
    <property type="protein sequence ID" value="MBW0526234.1"/>
    <property type="molecule type" value="Genomic_DNA"/>
</dbReference>
<keyword evidence="3" id="KW-1185">Reference proteome</keyword>
<feature type="region of interest" description="Disordered" evidence="1">
    <location>
        <begin position="97"/>
        <end position="153"/>
    </location>
</feature>
<sequence length="353" mass="41136">MDEALLLHQILKDLFQWTLENKRFNLASHWAELVASFQKICLREIPFKDLMEITKGWNPTRQFRLLEERSTRIRENQATIQAIEEQLNQTGPYLIPSGSQGVEQTRSPVASYHSGTNRSAQEPEIFLNNSRISNPTNQNITPTQTEHNVVTPESNLNSDKLWLPMSQFEVQTQEKIDDFKRLNKRSKRNAIIQEATIKAIQESCAQLSKASEEINKRMNQVFEEQHHCKRDRDFMYQDIKKLFNVYQNMKHKPQGHALDDPYHQGDIKLDVLLGNKERSPSQYQDGNDMSYYEKEALKQLPETSSWPKFSGTGEYDHIQLIDYIAGLFIDVPRIPDYWIITRLNIAFKGHASI</sequence>
<gene>
    <name evidence="2" type="ORF">O181_065949</name>
</gene>
<accession>A0A9Q3ESH5</accession>
<reference evidence="2" key="1">
    <citation type="submission" date="2021-03" db="EMBL/GenBank/DDBJ databases">
        <title>Draft genome sequence of rust myrtle Austropuccinia psidii MF-1, a brazilian biotype.</title>
        <authorList>
            <person name="Quecine M.C."/>
            <person name="Pachon D.M.R."/>
            <person name="Bonatelli M.L."/>
            <person name="Correr F.H."/>
            <person name="Franceschini L.M."/>
            <person name="Leite T.F."/>
            <person name="Margarido G.R.A."/>
            <person name="Almeida C.A."/>
            <person name="Ferrarezi J.A."/>
            <person name="Labate C.A."/>
        </authorList>
    </citation>
    <scope>NUCLEOTIDE SEQUENCE</scope>
    <source>
        <strain evidence="2">MF-1</strain>
    </source>
</reference>